<proteinExistence type="predicted"/>
<protein>
    <submittedName>
        <fullName evidence="4">Citrate lyase subunit beta / citryl-CoA lyase</fullName>
    </submittedName>
</protein>
<keyword evidence="4" id="KW-0456">Lyase</keyword>
<dbReference type="GO" id="GO:0016829">
    <property type="term" value="F:lyase activity"/>
    <property type="evidence" value="ECO:0007669"/>
    <property type="project" value="UniProtKB-KW"/>
</dbReference>
<keyword evidence="5" id="KW-1185">Reference proteome</keyword>
<accession>A0A1G7GAG5</accession>
<name>A0A1G7GAG5_9RHOB</name>
<dbReference type="Proteomes" id="UP000198994">
    <property type="component" value="Unassembled WGS sequence"/>
</dbReference>
<dbReference type="GO" id="GO:0000287">
    <property type="term" value="F:magnesium ion binding"/>
    <property type="evidence" value="ECO:0007669"/>
    <property type="project" value="TreeGrafter"/>
</dbReference>
<dbReference type="InterPro" id="IPR015813">
    <property type="entry name" value="Pyrv/PenolPyrv_kinase-like_dom"/>
</dbReference>
<dbReference type="SUPFAM" id="SSF51621">
    <property type="entry name" value="Phosphoenolpyruvate/pyruvate domain"/>
    <property type="match status" value="1"/>
</dbReference>
<dbReference type="PANTHER" id="PTHR32308">
    <property type="entry name" value="LYASE BETA SUBUNIT, PUTATIVE (AFU_ORTHOLOGUE AFUA_4G13030)-RELATED"/>
    <property type="match status" value="1"/>
</dbReference>
<gene>
    <name evidence="4" type="ORF">SAMN04488105_108243</name>
</gene>
<organism evidence="4 5">
    <name type="scientific">Salipiger thiooxidans</name>
    <dbReference type="NCBI Taxonomy" id="282683"/>
    <lineage>
        <taxon>Bacteria</taxon>
        <taxon>Pseudomonadati</taxon>
        <taxon>Pseudomonadota</taxon>
        <taxon>Alphaproteobacteria</taxon>
        <taxon>Rhodobacterales</taxon>
        <taxon>Roseobacteraceae</taxon>
        <taxon>Salipiger</taxon>
    </lineage>
</organism>
<keyword evidence="2" id="KW-0479">Metal-binding</keyword>
<evidence type="ECO:0000256" key="2">
    <source>
        <dbReference type="ARBA" id="ARBA00022723"/>
    </source>
</evidence>
<dbReference type="Gene3D" id="3.20.20.60">
    <property type="entry name" value="Phosphoenolpyruvate-binding domains"/>
    <property type="match status" value="1"/>
</dbReference>
<dbReference type="OrthoDB" id="9800547at2"/>
<dbReference type="PANTHER" id="PTHR32308:SF0">
    <property type="entry name" value="HPCH_HPAI ALDOLASE_CITRATE LYASE DOMAIN-CONTAINING PROTEIN"/>
    <property type="match status" value="1"/>
</dbReference>
<reference evidence="5" key="1">
    <citation type="submission" date="2016-10" db="EMBL/GenBank/DDBJ databases">
        <authorList>
            <person name="Varghese N."/>
            <person name="Submissions S."/>
        </authorList>
    </citation>
    <scope>NUCLEOTIDE SEQUENCE [LARGE SCALE GENOMIC DNA]</scope>
    <source>
        <strain evidence="5">DSM 10146</strain>
    </source>
</reference>
<comment type="cofactor">
    <cofactor evidence="1">
        <name>Mg(2+)</name>
        <dbReference type="ChEBI" id="CHEBI:18420"/>
    </cofactor>
</comment>
<dbReference type="GO" id="GO:0006107">
    <property type="term" value="P:oxaloacetate metabolic process"/>
    <property type="evidence" value="ECO:0007669"/>
    <property type="project" value="TreeGrafter"/>
</dbReference>
<dbReference type="AlphaFoldDB" id="A0A1G7GAG5"/>
<dbReference type="InterPro" id="IPR040442">
    <property type="entry name" value="Pyrv_kinase-like_dom_sf"/>
</dbReference>
<dbReference type="STRING" id="282683.SAMN04488105_108243"/>
<dbReference type="RefSeq" id="WP_089960225.1">
    <property type="nucleotide sequence ID" value="NZ_FNAV01000008.1"/>
</dbReference>
<evidence type="ECO:0000256" key="1">
    <source>
        <dbReference type="ARBA" id="ARBA00001946"/>
    </source>
</evidence>
<evidence type="ECO:0000313" key="4">
    <source>
        <dbReference type="EMBL" id="SDE85065.1"/>
    </source>
</evidence>
<evidence type="ECO:0000313" key="5">
    <source>
        <dbReference type="Proteomes" id="UP000198994"/>
    </source>
</evidence>
<evidence type="ECO:0000256" key="3">
    <source>
        <dbReference type="ARBA" id="ARBA00022842"/>
    </source>
</evidence>
<sequence length="147" mass="15830">MAGCRLEEFREGEVIRRAITRTVTEADNVRFPVQTMARNPTLFGAVAAEVQPVDAVREIRDLDGLAAESRAAVRDGFTGKLAIHPAQMPVSNRGFQPFDEEVSTARRTVAADPADPAAGVAAPDGAMIDMPHLKRSRLILQRAGIPA</sequence>
<keyword evidence="3" id="KW-0460">Magnesium</keyword>
<dbReference type="EMBL" id="FNAV01000008">
    <property type="protein sequence ID" value="SDE85065.1"/>
    <property type="molecule type" value="Genomic_DNA"/>
</dbReference>